<evidence type="ECO:0000313" key="2">
    <source>
        <dbReference type="EMBL" id="XBT81144.1"/>
    </source>
</evidence>
<evidence type="ECO:0000259" key="1">
    <source>
        <dbReference type="Pfam" id="PF13847"/>
    </source>
</evidence>
<dbReference type="Gene3D" id="3.40.50.150">
    <property type="entry name" value="Vaccinia Virus protein VP39"/>
    <property type="match status" value="1"/>
</dbReference>
<gene>
    <name evidence="2" type="ORF">ABIH81_26380</name>
</gene>
<dbReference type="SUPFAM" id="SSF53335">
    <property type="entry name" value="S-adenosyl-L-methionine-dependent methyltransferases"/>
    <property type="match status" value="1"/>
</dbReference>
<dbReference type="InterPro" id="IPR025714">
    <property type="entry name" value="Methyltranfer_dom"/>
</dbReference>
<dbReference type="CDD" id="cd02440">
    <property type="entry name" value="AdoMet_MTases"/>
    <property type="match status" value="1"/>
</dbReference>
<dbReference type="RefSeq" id="WP_349877562.1">
    <property type="nucleotide sequence ID" value="NZ_CP157974.1"/>
</dbReference>
<dbReference type="PANTHER" id="PTHR43591">
    <property type="entry name" value="METHYLTRANSFERASE"/>
    <property type="match status" value="1"/>
</dbReference>
<keyword evidence="2" id="KW-0808">Transferase</keyword>
<dbReference type="EMBL" id="CP157974">
    <property type="protein sequence ID" value="XBT81144.1"/>
    <property type="molecule type" value="Genomic_DNA"/>
</dbReference>
<dbReference type="PANTHER" id="PTHR43591:SF99">
    <property type="entry name" value="OS06G0646000 PROTEIN"/>
    <property type="match status" value="1"/>
</dbReference>
<proteinExistence type="predicted"/>
<dbReference type="AlphaFoldDB" id="A0AAU7QY17"/>
<keyword evidence="2" id="KW-0489">Methyltransferase</keyword>
<sequence length="280" mass="29907">MPGDATTDAVSTPDLAEVFDRAAPRYDRTGVRFFGPIGARLVAGLDLRPGEDVLDVGCGQGACTVPAARAVGPGGSVIGIDVAPAMVEGARAEIADEGLTNAEVRIGDAATPGFAPAGFDAVVAGLVMFMLPDPADAAARYRRLLRPGGRFAMTTFGADDPAFFHVTDAVVPYVEGGMPPVPGRTDNPLRSKEGIHRLLRDAGFTDTRIDDETLDLEFTDPRQWWAWLWQTAGRMVLERVPEERLGEARAAAEARMGQVAADRGRLVVHWNVWYSYATAG</sequence>
<reference evidence="2" key="1">
    <citation type="submission" date="2024-06" db="EMBL/GenBank/DDBJ databases">
        <title>Micromonospora sp. strain HUAS YX12 genome sequences.</title>
        <authorList>
            <person name="Mo P."/>
        </authorList>
    </citation>
    <scope>NUCLEOTIDE SEQUENCE</scope>
    <source>
        <strain evidence="2">HUAS YX12</strain>
    </source>
</reference>
<dbReference type="Pfam" id="PF13847">
    <property type="entry name" value="Methyltransf_31"/>
    <property type="match status" value="1"/>
</dbReference>
<dbReference type="InterPro" id="IPR029063">
    <property type="entry name" value="SAM-dependent_MTases_sf"/>
</dbReference>
<dbReference type="GO" id="GO:0008168">
    <property type="term" value="F:methyltransferase activity"/>
    <property type="evidence" value="ECO:0007669"/>
    <property type="project" value="UniProtKB-KW"/>
</dbReference>
<dbReference type="GO" id="GO:0032259">
    <property type="term" value="P:methylation"/>
    <property type="evidence" value="ECO:0007669"/>
    <property type="project" value="UniProtKB-KW"/>
</dbReference>
<feature type="domain" description="Methyltransferase" evidence="1">
    <location>
        <begin position="49"/>
        <end position="162"/>
    </location>
</feature>
<name>A0AAU7QY17_9ACTN</name>
<accession>A0AAU7QY17</accession>
<protein>
    <submittedName>
        <fullName evidence="2">Methyltransferase domain-containing protein</fullName>
    </submittedName>
</protein>
<organism evidence="2">
    <name type="scientific">Micromonospora sp. HUAS YX12</name>
    <dbReference type="NCBI Taxonomy" id="3156396"/>
    <lineage>
        <taxon>Bacteria</taxon>
        <taxon>Bacillati</taxon>
        <taxon>Actinomycetota</taxon>
        <taxon>Actinomycetes</taxon>
        <taxon>Micromonosporales</taxon>
        <taxon>Micromonosporaceae</taxon>
        <taxon>Micromonospora</taxon>
    </lineage>
</organism>